<dbReference type="PANTHER" id="PTHR32071:SF14">
    <property type="entry name" value="TRANSCRIPTIONAL REGULATORY PROTEIN RTCR"/>
    <property type="match status" value="1"/>
</dbReference>
<dbReference type="InterPro" id="IPR017183">
    <property type="entry name" value="Sigma54_dep_tscrpt_act_RtcR"/>
</dbReference>
<evidence type="ECO:0000256" key="2">
    <source>
        <dbReference type="ARBA" id="ARBA00022840"/>
    </source>
</evidence>
<dbReference type="SMART" id="SM00382">
    <property type="entry name" value="AAA"/>
    <property type="match status" value="1"/>
</dbReference>
<accession>A0ABT7SWZ6</accession>
<name>A0ABT7SWZ6_9ALTE</name>
<evidence type="ECO:0000313" key="5">
    <source>
        <dbReference type="Proteomes" id="UP001234343"/>
    </source>
</evidence>
<dbReference type="PIRSF" id="PIRSF037354">
    <property type="entry name" value="Txn_actvtr_RtcR"/>
    <property type="match status" value="1"/>
</dbReference>
<dbReference type="RefSeq" id="WP_289364820.1">
    <property type="nucleotide sequence ID" value="NZ_JAUCBP010000007.1"/>
</dbReference>
<dbReference type="Pfam" id="PF06956">
    <property type="entry name" value="RtcR"/>
    <property type="match status" value="1"/>
</dbReference>
<evidence type="ECO:0000259" key="3">
    <source>
        <dbReference type="PROSITE" id="PS50045"/>
    </source>
</evidence>
<protein>
    <submittedName>
        <fullName evidence="4">RNA repair transcriptional activator RtcR</fullName>
    </submittedName>
</protein>
<dbReference type="Proteomes" id="UP001234343">
    <property type="component" value="Unassembled WGS sequence"/>
</dbReference>
<reference evidence="4 5" key="1">
    <citation type="submission" date="2023-06" db="EMBL/GenBank/DDBJ databases">
        <title>Alteromonas sp. ASW11-36 isolated from intertidal sand.</title>
        <authorList>
            <person name="Li Y."/>
        </authorList>
    </citation>
    <scope>NUCLEOTIDE SEQUENCE [LARGE SCALE GENOMIC DNA]</scope>
    <source>
        <strain evidence="4 5">ASW11-36</strain>
    </source>
</reference>
<proteinExistence type="predicted"/>
<organism evidence="4 5">
    <name type="scientific">Alteromonas arenosi</name>
    <dbReference type="NCBI Taxonomy" id="3055817"/>
    <lineage>
        <taxon>Bacteria</taxon>
        <taxon>Pseudomonadati</taxon>
        <taxon>Pseudomonadota</taxon>
        <taxon>Gammaproteobacteria</taxon>
        <taxon>Alteromonadales</taxon>
        <taxon>Alteromonadaceae</taxon>
        <taxon>Alteromonas/Salinimonas group</taxon>
        <taxon>Alteromonas</taxon>
    </lineage>
</organism>
<comment type="caution">
    <text evidence="4">The sequence shown here is derived from an EMBL/GenBank/DDBJ whole genome shotgun (WGS) entry which is preliminary data.</text>
</comment>
<dbReference type="NCBIfam" id="NF038308">
    <property type="entry name" value="RNA_repair_RtcR"/>
    <property type="match status" value="1"/>
</dbReference>
<sequence length="534" mass="61419">MTKRNVVINILGVIKDAKGRGHKRWHAWRPTISLVSHPEFPVDRMEMLYEPDYLRLAKRVMEDVQQVSPHTQVALVETAWSDPWDFADVYSWLLEFSQHYNFDTDNENYYLNITTGTHVNQICMFLLSEAQLFPARLVQVSPDFNAPPEEKSKGILRVIDLDLSKYDALSQRFQQQAQAGTEFLKAGIQTRDIAFNQMIEEIEQVAISSRDTILLQGPTGAGKSQLARRIYELKATRKEVTASFVPVNCATLVGEGAMSALFGHVKGAFTGAINPRSGYLKQADKGVLFLDEIGELGLDEQAMLLHAIESKEFYPVGADSLVYSDFQLIAGTNKDLQEEVKQGRFREDLLARIDIWSWRLPSLKQRMDDFEVNLEFELHQSARLLDRHIRFSMAAKEQYLSFAKSPSATWAANFRDLNASVTRMATLSPSGRIERNTVEREIQRLQNRWQQQIENKQVDLTEWLDKEVIEELDYFDQMQLQSVIQACKQYTTAAEASRALFDKSRLRKQTQNDSHRLRMYLQKFGLTFKQIKNS</sequence>
<evidence type="ECO:0000256" key="1">
    <source>
        <dbReference type="ARBA" id="ARBA00022741"/>
    </source>
</evidence>
<dbReference type="EMBL" id="JAUCBP010000007">
    <property type="protein sequence ID" value="MDM7860524.1"/>
    <property type="molecule type" value="Genomic_DNA"/>
</dbReference>
<evidence type="ECO:0000313" key="4">
    <source>
        <dbReference type="EMBL" id="MDM7860524.1"/>
    </source>
</evidence>
<dbReference type="InterPro" id="IPR002078">
    <property type="entry name" value="Sigma_54_int"/>
</dbReference>
<keyword evidence="2" id="KW-0067">ATP-binding</keyword>
<dbReference type="InterPro" id="IPR003593">
    <property type="entry name" value="AAA+_ATPase"/>
</dbReference>
<dbReference type="InterPro" id="IPR009715">
    <property type="entry name" value="RtcR"/>
</dbReference>
<feature type="domain" description="Sigma-54 factor interaction" evidence="3">
    <location>
        <begin position="188"/>
        <end position="426"/>
    </location>
</feature>
<keyword evidence="1" id="KW-0547">Nucleotide-binding</keyword>
<dbReference type="CDD" id="cd00009">
    <property type="entry name" value="AAA"/>
    <property type="match status" value="1"/>
</dbReference>
<dbReference type="Pfam" id="PF00158">
    <property type="entry name" value="Sigma54_activat"/>
    <property type="match status" value="1"/>
</dbReference>
<gene>
    <name evidence="4" type="primary">rtcR</name>
    <name evidence="4" type="ORF">QTP81_07940</name>
</gene>
<dbReference type="PROSITE" id="PS50045">
    <property type="entry name" value="SIGMA54_INTERACT_4"/>
    <property type="match status" value="1"/>
</dbReference>
<dbReference type="PANTHER" id="PTHR32071">
    <property type="entry name" value="TRANSCRIPTIONAL REGULATORY PROTEIN"/>
    <property type="match status" value="1"/>
</dbReference>
<dbReference type="InterPro" id="IPR027417">
    <property type="entry name" value="P-loop_NTPase"/>
</dbReference>
<dbReference type="Gene3D" id="1.10.8.60">
    <property type="match status" value="1"/>
</dbReference>
<keyword evidence="5" id="KW-1185">Reference proteome</keyword>
<dbReference type="Gene3D" id="3.40.50.300">
    <property type="entry name" value="P-loop containing nucleotide triphosphate hydrolases"/>
    <property type="match status" value="1"/>
</dbReference>
<dbReference type="SUPFAM" id="SSF52540">
    <property type="entry name" value="P-loop containing nucleoside triphosphate hydrolases"/>
    <property type="match status" value="1"/>
</dbReference>